<organism evidence="1">
    <name type="scientific">Solanum chacoense</name>
    <name type="common">Chaco potato</name>
    <dbReference type="NCBI Taxonomy" id="4108"/>
    <lineage>
        <taxon>Eukaryota</taxon>
        <taxon>Viridiplantae</taxon>
        <taxon>Streptophyta</taxon>
        <taxon>Embryophyta</taxon>
        <taxon>Tracheophyta</taxon>
        <taxon>Spermatophyta</taxon>
        <taxon>Magnoliopsida</taxon>
        <taxon>eudicotyledons</taxon>
        <taxon>Gunneridae</taxon>
        <taxon>Pentapetalae</taxon>
        <taxon>asterids</taxon>
        <taxon>lamiids</taxon>
        <taxon>Solanales</taxon>
        <taxon>Solanaceae</taxon>
        <taxon>Solanoideae</taxon>
        <taxon>Solaneae</taxon>
        <taxon>Solanum</taxon>
    </lineage>
</organism>
<proteinExistence type="predicted"/>
<protein>
    <submittedName>
        <fullName evidence="1">Putative ovule protein</fullName>
    </submittedName>
</protein>
<dbReference type="EMBL" id="GEDG01031968">
    <property type="protein sequence ID" value="JAP11074.1"/>
    <property type="molecule type" value="Transcribed_RNA"/>
</dbReference>
<dbReference type="AlphaFoldDB" id="A0A0V0GS55"/>
<reference evidence="1" key="1">
    <citation type="submission" date="2015-12" db="EMBL/GenBank/DDBJ databases">
        <title>Gene expression during late stages of embryo sac development: a critical building block for successful pollen-pistil interactions.</title>
        <authorList>
            <person name="Liu Y."/>
            <person name="Joly V."/>
            <person name="Sabar M."/>
            <person name="Matton D.P."/>
        </authorList>
    </citation>
    <scope>NUCLEOTIDE SEQUENCE</scope>
</reference>
<sequence>KKKGSTNLSCNQIPSQIKNLIPTQLFRFSEVTTGQFLSVYVSVNTCMNVCVHVCMYPYLHGRQSSGTSQTCFIINKTKANSFFFRHEMSIK</sequence>
<evidence type="ECO:0000313" key="1">
    <source>
        <dbReference type="EMBL" id="JAP11074.1"/>
    </source>
</evidence>
<feature type="non-terminal residue" evidence="1">
    <location>
        <position position="1"/>
    </location>
</feature>
<accession>A0A0V0GS55</accession>
<name>A0A0V0GS55_SOLCH</name>